<proteinExistence type="predicted"/>
<gene>
    <name evidence="3" type="ORF">IM811_009750</name>
</gene>
<dbReference type="PANTHER" id="PTHR37013:SF3">
    <property type="entry name" value="INTEGRAL MEMBRANE PROTEIN (AFU_ORTHOLOGUE AFUA_1G05950)"/>
    <property type="match status" value="1"/>
</dbReference>
<name>A0A8H7K1H1_BIOOC</name>
<protein>
    <submittedName>
        <fullName evidence="3">Uncharacterized protein</fullName>
    </submittedName>
</protein>
<accession>A0A8H7K1H1</accession>
<evidence type="ECO:0000256" key="2">
    <source>
        <dbReference type="SAM" id="Phobius"/>
    </source>
</evidence>
<dbReference type="PANTHER" id="PTHR37013">
    <property type="entry name" value="INTEGRAL MEMBRANE PROTEIN (AFU_ORTHOLOGUE AFUA_1G05950)-RELATED"/>
    <property type="match status" value="1"/>
</dbReference>
<dbReference type="AlphaFoldDB" id="A0A8H7K1H1"/>
<keyword evidence="2" id="KW-0472">Membrane</keyword>
<feature type="transmembrane region" description="Helical" evidence="2">
    <location>
        <begin position="16"/>
        <end position="40"/>
    </location>
</feature>
<dbReference type="EMBL" id="JADCTT010000024">
    <property type="protein sequence ID" value="KAF9742116.1"/>
    <property type="molecule type" value="Genomic_DNA"/>
</dbReference>
<organism evidence="3 4">
    <name type="scientific">Bionectria ochroleuca</name>
    <name type="common">Gliocladium roseum</name>
    <dbReference type="NCBI Taxonomy" id="29856"/>
    <lineage>
        <taxon>Eukaryota</taxon>
        <taxon>Fungi</taxon>
        <taxon>Dikarya</taxon>
        <taxon>Ascomycota</taxon>
        <taxon>Pezizomycotina</taxon>
        <taxon>Sordariomycetes</taxon>
        <taxon>Hypocreomycetidae</taxon>
        <taxon>Hypocreales</taxon>
        <taxon>Bionectriaceae</taxon>
        <taxon>Clonostachys</taxon>
    </lineage>
</organism>
<comment type="caution">
    <text evidence="3">The sequence shown here is derived from an EMBL/GenBank/DDBJ whole genome shotgun (WGS) entry which is preliminary data.</text>
</comment>
<dbReference type="Proteomes" id="UP000616885">
    <property type="component" value="Unassembled WGS sequence"/>
</dbReference>
<evidence type="ECO:0000313" key="4">
    <source>
        <dbReference type="Proteomes" id="UP000616885"/>
    </source>
</evidence>
<evidence type="ECO:0000313" key="3">
    <source>
        <dbReference type="EMBL" id="KAF9742116.1"/>
    </source>
</evidence>
<reference evidence="3" key="1">
    <citation type="submission" date="2020-10" db="EMBL/GenBank/DDBJ databases">
        <title>High-Quality Genome Resource of Clonostachys rosea strain S41 by Oxford Nanopore Long-Read Sequencing.</title>
        <authorList>
            <person name="Wang H."/>
        </authorList>
    </citation>
    <scope>NUCLEOTIDE SEQUENCE</scope>
    <source>
        <strain evidence="3">S41</strain>
    </source>
</reference>
<feature type="region of interest" description="Disordered" evidence="1">
    <location>
        <begin position="65"/>
        <end position="86"/>
    </location>
</feature>
<keyword evidence="2" id="KW-0812">Transmembrane</keyword>
<evidence type="ECO:0000256" key="1">
    <source>
        <dbReference type="SAM" id="MobiDB-lite"/>
    </source>
</evidence>
<feature type="compositionally biased region" description="Polar residues" evidence="1">
    <location>
        <begin position="66"/>
        <end position="86"/>
    </location>
</feature>
<keyword evidence="2" id="KW-1133">Transmembrane helix</keyword>
<sequence length="86" mass="9306">MGYAGTGGDSSSENNYTITILIAMCMGISLYNVLELNILIATTFRKRHSLYFWSFLAATNGIAPTPSGSCSRTSPRRQTTFSTSPS</sequence>